<feature type="compositionally biased region" description="Basic and acidic residues" evidence="1">
    <location>
        <begin position="217"/>
        <end position="227"/>
    </location>
</feature>
<reference evidence="3" key="2">
    <citation type="submission" date="2020-05" db="EMBL/GenBank/DDBJ databases">
        <title>Complete genome sequence of Bradyrhizobium diazoefficiens XF9 isolated from soybean nodule.</title>
        <authorList>
            <person name="Noda R."/>
            <person name="Kakizaki K."/>
            <person name="Minamisawa K."/>
        </authorList>
    </citation>
    <scope>NUCLEOTIDE SEQUENCE</scope>
    <source>
        <strain evidence="3">XF9</strain>
    </source>
</reference>
<reference evidence="2" key="1">
    <citation type="submission" date="2020-05" db="EMBL/GenBank/DDBJ databases">
        <title>Complete genome sequence of Bradyrhizobium diazoefficiens XF3 isolated from soybean nodule.</title>
        <authorList>
            <person name="Noda R."/>
            <person name="Kakizaki K."/>
            <person name="Minamisawa K."/>
        </authorList>
    </citation>
    <scope>NUCLEOTIDE SEQUENCE</scope>
    <source>
        <strain evidence="2">XF3</strain>
    </source>
</reference>
<evidence type="ECO:0000313" key="3">
    <source>
        <dbReference type="EMBL" id="BCE79486.1"/>
    </source>
</evidence>
<accession>A0A809Y6G2</accession>
<sequence length="305" mass="35078">MLFEDEAPPTSGEEARARRVRPVEERYDPDKLSHWSITMTIAWIVWGDLGCVRQQWNDFREECADWTFYTDPAALAEVGRLALRNLENGEVAPNDPDLDRRLKKGEWRLTPWGPSSWHGLEMTIRSEDMPPDFSIDSLWLAAGEGKLQASGLECIGENDFDGKLVEIPHYLWPRLRRAKEPSGKALLVGPDRVYRDVKFARLDVKELWPKVSSFASDEERPSGETRSKPRRNNNLRGRPPEYKWDEIRTFVVGLVDQFGVPGPSNKKLPRQEDLVIEVQNELAKKDLHPGVSTVRRHVSKWLSEL</sequence>
<organism evidence="2">
    <name type="scientific">Bradyrhizobium diazoefficiens</name>
    <dbReference type="NCBI Taxonomy" id="1355477"/>
    <lineage>
        <taxon>Bacteria</taxon>
        <taxon>Pseudomonadati</taxon>
        <taxon>Pseudomonadota</taxon>
        <taxon>Alphaproteobacteria</taxon>
        <taxon>Hyphomicrobiales</taxon>
        <taxon>Nitrobacteraceae</taxon>
        <taxon>Bradyrhizobium</taxon>
    </lineage>
</organism>
<dbReference type="RefSeq" id="WP_182872466.1">
    <property type="nucleotide sequence ID" value="NZ_AP022639.1"/>
</dbReference>
<gene>
    <name evidence="2" type="ORF">XF3B_09130</name>
    <name evidence="3" type="ORF">XF9B_09070</name>
</gene>
<evidence type="ECO:0000256" key="1">
    <source>
        <dbReference type="SAM" id="MobiDB-lite"/>
    </source>
</evidence>
<dbReference type="EMBL" id="AP023093">
    <property type="protein sequence ID" value="BCE35882.1"/>
    <property type="molecule type" value="Genomic_DNA"/>
</dbReference>
<feature type="region of interest" description="Disordered" evidence="1">
    <location>
        <begin position="215"/>
        <end position="238"/>
    </location>
</feature>
<evidence type="ECO:0000313" key="2">
    <source>
        <dbReference type="EMBL" id="BCE35882.1"/>
    </source>
</evidence>
<protein>
    <submittedName>
        <fullName evidence="2">Uncharacterized protein</fullName>
    </submittedName>
</protein>
<dbReference type="AlphaFoldDB" id="A0A809Y6G2"/>
<dbReference type="EMBL" id="AP023098">
    <property type="protein sequence ID" value="BCE79486.1"/>
    <property type="molecule type" value="Genomic_DNA"/>
</dbReference>
<proteinExistence type="predicted"/>
<name>A0A809Y6G2_9BRAD</name>